<name>A0A923LTK4_9FIRM</name>
<dbReference type="PANTHER" id="PTHR43498">
    <property type="entry name" value="FERREDOXIN:COB-COM HETERODISULFIDE REDUCTASE SUBUNIT A"/>
    <property type="match status" value="1"/>
</dbReference>
<evidence type="ECO:0000256" key="4">
    <source>
        <dbReference type="ARBA" id="ARBA00023004"/>
    </source>
</evidence>
<dbReference type="AlphaFoldDB" id="A0A923LTK4"/>
<dbReference type="Proteomes" id="UP000606499">
    <property type="component" value="Unassembled WGS sequence"/>
</dbReference>
<reference evidence="6" key="1">
    <citation type="submission" date="2020-08" db="EMBL/GenBank/DDBJ databases">
        <title>Genome public.</title>
        <authorList>
            <person name="Liu C."/>
            <person name="Sun Q."/>
        </authorList>
    </citation>
    <scope>NUCLEOTIDE SEQUENCE</scope>
    <source>
        <strain evidence="6">NSJ-28</strain>
    </source>
</reference>
<accession>A0A923LTK4</accession>
<evidence type="ECO:0000256" key="5">
    <source>
        <dbReference type="ARBA" id="ARBA00023014"/>
    </source>
</evidence>
<dbReference type="Pfam" id="PF12831">
    <property type="entry name" value="FAD_oxidored"/>
    <property type="match status" value="1"/>
</dbReference>
<dbReference type="InterPro" id="IPR039650">
    <property type="entry name" value="HdrA-like"/>
</dbReference>
<dbReference type="GO" id="GO:0046872">
    <property type="term" value="F:metal ion binding"/>
    <property type="evidence" value="ECO:0007669"/>
    <property type="project" value="UniProtKB-KW"/>
</dbReference>
<gene>
    <name evidence="6" type="ORF">H8S45_06200</name>
</gene>
<dbReference type="PANTHER" id="PTHR43498:SF1">
    <property type="entry name" value="COB--COM HETERODISULFIDE REDUCTASE IRON-SULFUR SUBUNIT A"/>
    <property type="match status" value="1"/>
</dbReference>
<evidence type="ECO:0000313" key="6">
    <source>
        <dbReference type="EMBL" id="MBC5725048.1"/>
    </source>
</evidence>
<keyword evidence="5" id="KW-0411">Iron-sulfur</keyword>
<proteinExistence type="predicted"/>
<comment type="caution">
    <text evidence="6">The sequence shown here is derived from an EMBL/GenBank/DDBJ whole genome shotgun (WGS) entry which is preliminary data.</text>
</comment>
<evidence type="ECO:0000256" key="1">
    <source>
        <dbReference type="ARBA" id="ARBA00022485"/>
    </source>
</evidence>
<organism evidence="6 7">
    <name type="scientific">Agathobaculum faecis</name>
    <dbReference type="NCBI Taxonomy" id="2763013"/>
    <lineage>
        <taxon>Bacteria</taxon>
        <taxon>Bacillati</taxon>
        <taxon>Bacillota</taxon>
        <taxon>Clostridia</taxon>
        <taxon>Eubacteriales</taxon>
        <taxon>Butyricicoccaceae</taxon>
        <taxon>Agathobaculum</taxon>
    </lineage>
</organism>
<evidence type="ECO:0000256" key="3">
    <source>
        <dbReference type="ARBA" id="ARBA00023002"/>
    </source>
</evidence>
<keyword evidence="3" id="KW-0560">Oxidoreductase</keyword>
<protein>
    <submittedName>
        <fullName evidence="6">FAD-dependent oxidoreductase</fullName>
    </submittedName>
</protein>
<dbReference type="SUPFAM" id="SSF51905">
    <property type="entry name" value="FAD/NAD(P)-binding domain"/>
    <property type="match status" value="1"/>
</dbReference>
<dbReference type="RefSeq" id="WP_147573857.1">
    <property type="nucleotide sequence ID" value="NZ_JACOPL010000004.1"/>
</dbReference>
<sequence>MEKYIIEKEQQIPVYAETDVLVVGGGPAGVCAAVSAARQGARVLLMERYGYLGGMSTGGFVLLVDCICDGKGNLVIKGLVEEMLDRLRGVNGLIEPDEATRGSSKLEDILKWRRYGATGGEDKIVRWSPVIDPELMKCVCNDMALESGVQLLFHAWFSRAYMVDNKVRGAIFESKSGRQAVLADIVIDCTGDGDVFYTAGEEYTTGNLPLGLVFRVANVDCEKAEQFLSIPGKDEQVSADIKAVRGINGGYSFGELPQGFYMRSNIDNVVWFNNTLAGSAVSVDDLTKVEIEIRQAMLRTLEYFRKNVPGFENAVVIDTAPQVGVRSSRMLCGEYTITRKELMEGASYSDAVVFAQPPYRGFQPEDVLKQIPYRCFVPKHTEGLLVAGRCISGDFGAIELLRVVPTAMLMGQACGTAAAIAVQDKVAARDVDVKKLQSSLRKQNVWMPVTE</sequence>
<dbReference type="InterPro" id="IPR036188">
    <property type="entry name" value="FAD/NAD-bd_sf"/>
</dbReference>
<dbReference type="GO" id="GO:0016491">
    <property type="term" value="F:oxidoreductase activity"/>
    <property type="evidence" value="ECO:0007669"/>
    <property type="project" value="UniProtKB-KW"/>
</dbReference>
<evidence type="ECO:0000256" key="2">
    <source>
        <dbReference type="ARBA" id="ARBA00022723"/>
    </source>
</evidence>
<keyword evidence="4" id="KW-0408">Iron</keyword>
<keyword evidence="7" id="KW-1185">Reference proteome</keyword>
<dbReference type="PRINTS" id="PR00469">
    <property type="entry name" value="PNDRDTASEII"/>
</dbReference>
<keyword evidence="1" id="KW-0004">4Fe-4S</keyword>
<dbReference type="EMBL" id="JACOPL010000004">
    <property type="protein sequence ID" value="MBC5725048.1"/>
    <property type="molecule type" value="Genomic_DNA"/>
</dbReference>
<dbReference type="Gene3D" id="3.50.50.60">
    <property type="entry name" value="FAD/NAD(P)-binding domain"/>
    <property type="match status" value="1"/>
</dbReference>
<dbReference type="GO" id="GO:0051539">
    <property type="term" value="F:4 iron, 4 sulfur cluster binding"/>
    <property type="evidence" value="ECO:0007669"/>
    <property type="project" value="UniProtKB-KW"/>
</dbReference>
<keyword evidence="2" id="KW-0479">Metal-binding</keyword>
<evidence type="ECO:0000313" key="7">
    <source>
        <dbReference type="Proteomes" id="UP000606499"/>
    </source>
</evidence>